<name>A0A9P5Y270_9AGAR</name>
<proteinExistence type="predicted"/>
<feature type="domain" description="C2" evidence="1">
    <location>
        <begin position="27"/>
        <end position="146"/>
    </location>
</feature>
<dbReference type="OrthoDB" id="73919at2759"/>
<reference evidence="2" key="1">
    <citation type="submission" date="2020-11" db="EMBL/GenBank/DDBJ databases">
        <authorList>
            <consortium name="DOE Joint Genome Institute"/>
            <person name="Ahrendt S."/>
            <person name="Riley R."/>
            <person name="Andreopoulos W."/>
            <person name="Labutti K."/>
            <person name="Pangilinan J."/>
            <person name="Ruiz-Duenas F.J."/>
            <person name="Barrasa J.M."/>
            <person name="Sanchez-Garcia M."/>
            <person name="Camarero S."/>
            <person name="Miyauchi S."/>
            <person name="Serrano A."/>
            <person name="Linde D."/>
            <person name="Babiker R."/>
            <person name="Drula E."/>
            <person name="Ayuso-Fernandez I."/>
            <person name="Pacheco R."/>
            <person name="Padilla G."/>
            <person name="Ferreira P."/>
            <person name="Barriuso J."/>
            <person name="Kellner H."/>
            <person name="Castanera R."/>
            <person name="Alfaro M."/>
            <person name="Ramirez L."/>
            <person name="Pisabarro A.G."/>
            <person name="Kuo A."/>
            <person name="Tritt A."/>
            <person name="Lipzen A."/>
            <person name="He G."/>
            <person name="Yan M."/>
            <person name="Ng V."/>
            <person name="Cullen D."/>
            <person name="Martin F."/>
            <person name="Rosso M.-N."/>
            <person name="Henrissat B."/>
            <person name="Hibbett D."/>
            <person name="Martinez A.T."/>
            <person name="Grigoriev I.V."/>
        </authorList>
    </citation>
    <scope>NUCLEOTIDE SEQUENCE</scope>
    <source>
        <strain evidence="2">CBS 247.69</strain>
    </source>
</reference>
<organism evidence="2 3">
    <name type="scientific">Collybia nuda</name>
    <dbReference type="NCBI Taxonomy" id="64659"/>
    <lineage>
        <taxon>Eukaryota</taxon>
        <taxon>Fungi</taxon>
        <taxon>Dikarya</taxon>
        <taxon>Basidiomycota</taxon>
        <taxon>Agaricomycotina</taxon>
        <taxon>Agaricomycetes</taxon>
        <taxon>Agaricomycetidae</taxon>
        <taxon>Agaricales</taxon>
        <taxon>Tricholomatineae</taxon>
        <taxon>Clitocybaceae</taxon>
        <taxon>Collybia</taxon>
    </lineage>
</organism>
<gene>
    <name evidence="2" type="ORF">BDZ94DRAFT_1283707</name>
</gene>
<dbReference type="PANTHER" id="PTHR47800">
    <property type="entry name" value="C2 DOMAIN-CONTAINING PROTEIN"/>
    <property type="match status" value="1"/>
</dbReference>
<sequence length="497" mass="55212">MPGGRRNPLSVSRIVEAVQNVKSNAHDVASVTKSLTKAKLGEIPFVDIQIQFIGASGLPRMDVVGSADPYFVANVGDQISFVSTVISNSLKPVWNEVWRIKNVPADASLSVEVLDKDDGAPHDDYIGKFKTTISPGAKEAEIEGPLFRRDRGTFWLKIESTSSTFPHPLRFPYLFDGPIRFSRHFSPTVGLLTNLPSENDARLYSTWKMYLKGVPLFFGNTYQPWNTHYKAAQSIFQGPASIAVRSGIQAGHRMLYARTARNGFGVITDAADIQEILHGGRSTRPAGGGATAQTQYAHRIKPAVYTYIISADDDSFRFSETGAAFFVDFASKHALHSNCAPSVRYSGEFHPRPQGGWASFNDTIQDNQVAWELVIDNNSGTYAPDPAMLPRLKELFEYNFPGFGIVALDHGDGELERSREACRAYALEFRGVRREELQPHAGEGESTLLSAARAQVYHTNTRYMGSGKKTEVMEKMEDGRWKMGDGRWKMEDEDGRR</sequence>
<evidence type="ECO:0000313" key="2">
    <source>
        <dbReference type="EMBL" id="KAF9460902.1"/>
    </source>
</evidence>
<dbReference type="CDD" id="cd00030">
    <property type="entry name" value="C2"/>
    <property type="match status" value="1"/>
</dbReference>
<dbReference type="Pfam" id="PF00168">
    <property type="entry name" value="C2"/>
    <property type="match status" value="1"/>
</dbReference>
<dbReference type="GO" id="GO:0010628">
    <property type="term" value="P:positive regulation of gene expression"/>
    <property type="evidence" value="ECO:0007669"/>
    <property type="project" value="TreeGrafter"/>
</dbReference>
<accession>A0A9P5Y270</accession>
<evidence type="ECO:0000313" key="3">
    <source>
        <dbReference type="Proteomes" id="UP000807353"/>
    </source>
</evidence>
<dbReference type="PROSITE" id="PS50004">
    <property type="entry name" value="C2"/>
    <property type="match status" value="1"/>
</dbReference>
<dbReference type="InterPro" id="IPR035892">
    <property type="entry name" value="C2_domain_sf"/>
</dbReference>
<dbReference type="SUPFAM" id="SSF49562">
    <property type="entry name" value="C2 domain (Calcium/lipid-binding domain, CaLB)"/>
    <property type="match status" value="1"/>
</dbReference>
<dbReference type="InterPro" id="IPR000008">
    <property type="entry name" value="C2_dom"/>
</dbReference>
<dbReference type="SMART" id="SM00239">
    <property type="entry name" value="C2"/>
    <property type="match status" value="1"/>
</dbReference>
<dbReference type="Proteomes" id="UP000807353">
    <property type="component" value="Unassembled WGS sequence"/>
</dbReference>
<keyword evidence="3" id="KW-1185">Reference proteome</keyword>
<dbReference type="AlphaFoldDB" id="A0A9P5Y270"/>
<dbReference type="Gene3D" id="2.60.40.150">
    <property type="entry name" value="C2 domain"/>
    <property type="match status" value="1"/>
</dbReference>
<dbReference type="PANTHER" id="PTHR47800:SF5">
    <property type="entry name" value="FER-1-LIKE PROTEIN 6"/>
    <property type="match status" value="1"/>
</dbReference>
<evidence type="ECO:0000259" key="1">
    <source>
        <dbReference type="PROSITE" id="PS50004"/>
    </source>
</evidence>
<protein>
    <recommendedName>
        <fullName evidence="1">C2 domain-containing protein</fullName>
    </recommendedName>
</protein>
<comment type="caution">
    <text evidence="2">The sequence shown here is derived from an EMBL/GenBank/DDBJ whole genome shotgun (WGS) entry which is preliminary data.</text>
</comment>
<dbReference type="EMBL" id="MU150292">
    <property type="protein sequence ID" value="KAF9460902.1"/>
    <property type="molecule type" value="Genomic_DNA"/>
</dbReference>